<sequence>MAVPKTVLWERDPHTAAKHNLLKRYLEPWAPILLSRNDTITYAEGFSGPGLYSQGEPGSPVIALEAFAKALQHRPGRIRMVLVEGDKRRESELKKQLGKARGHHSDDVVRRLHLNTHCGECHPTLLEQLRLQGCLGKPLFVLLDSYGGPDIPFSLLKELGKHRSTEVLVTFQPQFLTRFAERNEGHRRSGDAAFGGTAWHDVFKQPSKQKFTFLRDQYRETLRRAGFTHTLFFEMVDEDGHVLYLIFGTRHERGLEKMKEAMWSVDRDHGVRYRDPKDVEQQQLALELEPNTGPLRRILLEHIAAAPKGLTVAKLKTFALLETVYKPSQVTKLITDMRDAKVVTTTPRRVTADTVVVPHVSPPQASGQAEALTLF</sequence>
<dbReference type="NCBIfam" id="TIGR04474">
    <property type="entry name" value="tcm_partner"/>
    <property type="match status" value="1"/>
</dbReference>
<accession>A0ABW6EAN2</accession>
<comment type="caution">
    <text evidence="1">The sequence shown here is derived from an EMBL/GenBank/DDBJ whole genome shotgun (WGS) entry which is preliminary data.</text>
</comment>
<evidence type="ECO:0000313" key="1">
    <source>
        <dbReference type="EMBL" id="MFD4212227.1"/>
    </source>
</evidence>
<organism evidence="1 2">
    <name type="scientific">Streptomyces sindenensis</name>
    <dbReference type="NCBI Taxonomy" id="67363"/>
    <lineage>
        <taxon>Bacteria</taxon>
        <taxon>Bacillati</taxon>
        <taxon>Actinomycetota</taxon>
        <taxon>Actinomycetes</taxon>
        <taxon>Kitasatosporales</taxon>
        <taxon>Streptomycetaceae</taxon>
        <taxon>Streptomyces</taxon>
    </lineage>
</organism>
<dbReference type="EMBL" id="JBHXOF010000002">
    <property type="protein sequence ID" value="MFD4212227.1"/>
    <property type="molecule type" value="Genomic_DNA"/>
</dbReference>
<proteinExistence type="predicted"/>
<dbReference type="RefSeq" id="WP_382829325.1">
    <property type="nucleotide sequence ID" value="NZ_JBHXLY010000029.1"/>
</dbReference>
<dbReference type="InterPro" id="IPR031009">
    <property type="entry name" value="Tcm_partner"/>
</dbReference>
<gene>
    <name evidence="1" type="ORF">ACFWSS_04855</name>
</gene>
<reference evidence="1 2" key="1">
    <citation type="submission" date="2024-09" db="EMBL/GenBank/DDBJ databases">
        <title>The Natural Products Discovery Center: Release of the First 8490 Sequenced Strains for Exploring Actinobacteria Biosynthetic Diversity.</title>
        <authorList>
            <person name="Kalkreuter E."/>
            <person name="Kautsar S.A."/>
            <person name="Yang D."/>
            <person name="Bader C.D."/>
            <person name="Teijaro C.N."/>
            <person name="Fluegel L."/>
            <person name="Davis C.M."/>
            <person name="Simpson J.R."/>
            <person name="Lauterbach L."/>
            <person name="Steele A.D."/>
            <person name="Gui C."/>
            <person name="Meng S."/>
            <person name="Li G."/>
            <person name="Viehrig K."/>
            <person name="Ye F."/>
            <person name="Su P."/>
            <person name="Kiefer A.F."/>
            <person name="Nichols A."/>
            <person name="Cepeda A.J."/>
            <person name="Yan W."/>
            <person name="Fan B."/>
            <person name="Jiang Y."/>
            <person name="Adhikari A."/>
            <person name="Zheng C.-J."/>
            <person name="Schuster L."/>
            <person name="Cowan T.M."/>
            <person name="Smanski M.J."/>
            <person name="Chevrette M.G."/>
            <person name="De Carvalho L.P.S."/>
            <person name="Shen B."/>
        </authorList>
    </citation>
    <scope>NUCLEOTIDE SEQUENCE [LARGE SCALE GENOMIC DNA]</scope>
    <source>
        <strain evidence="1 2">NPDC058546</strain>
    </source>
</reference>
<evidence type="ECO:0000313" key="2">
    <source>
        <dbReference type="Proteomes" id="UP001598251"/>
    </source>
</evidence>
<dbReference type="Proteomes" id="UP001598251">
    <property type="component" value="Unassembled WGS sequence"/>
</dbReference>
<name>A0ABW6EAN2_9ACTN</name>
<keyword evidence="2" id="KW-1185">Reference proteome</keyword>
<protein>
    <submittedName>
        <fullName evidence="1">Three-Cys-motif partner protein TcmP</fullName>
    </submittedName>
</protein>